<dbReference type="AlphaFoldDB" id="A0AAW0H1D6"/>
<keyword evidence="3" id="KW-0786">Thiamine pyrophosphate</keyword>
<keyword evidence="2" id="KW-0808">Transferase</keyword>
<gene>
    <name evidence="5" type="ORF">U0070_006898</name>
</gene>
<feature type="non-terminal residue" evidence="5">
    <location>
        <position position="372"/>
    </location>
</feature>
<evidence type="ECO:0000259" key="4">
    <source>
        <dbReference type="Pfam" id="PF02779"/>
    </source>
</evidence>
<feature type="non-terminal residue" evidence="5">
    <location>
        <position position="1"/>
    </location>
</feature>
<evidence type="ECO:0000256" key="1">
    <source>
        <dbReference type="ARBA" id="ARBA00001964"/>
    </source>
</evidence>
<comment type="caution">
    <text evidence="5">The sequence shown here is derived from an EMBL/GenBank/DDBJ whole genome shotgun (WGS) entry which is preliminary data.</text>
</comment>
<comment type="cofactor">
    <cofactor evidence="1">
        <name>thiamine diphosphate</name>
        <dbReference type="ChEBI" id="CHEBI:58937"/>
    </cofactor>
</comment>
<dbReference type="InterPro" id="IPR051424">
    <property type="entry name" value="Transketolase-like"/>
</dbReference>
<dbReference type="InterPro" id="IPR029061">
    <property type="entry name" value="THDP-binding"/>
</dbReference>
<accession>A0AAW0H1D6</accession>
<proteinExistence type="predicted"/>
<dbReference type="GO" id="GO:0030976">
    <property type="term" value="F:thiamine pyrophosphate binding"/>
    <property type="evidence" value="ECO:0007669"/>
    <property type="project" value="TreeGrafter"/>
</dbReference>
<name>A0AAW0H1D6_MYOGA</name>
<dbReference type="PANTHER" id="PTHR43195:SF2">
    <property type="entry name" value="TRANSKETOLASE-LIKE PROTEIN 1"/>
    <property type="match status" value="1"/>
</dbReference>
<dbReference type="PANTHER" id="PTHR43195">
    <property type="entry name" value="TRANSKETOLASE"/>
    <property type="match status" value="1"/>
</dbReference>
<dbReference type="EMBL" id="JBBHLL010001208">
    <property type="protein sequence ID" value="KAK7796413.1"/>
    <property type="molecule type" value="Genomic_DNA"/>
</dbReference>
<dbReference type="Pfam" id="PF02779">
    <property type="entry name" value="Transket_pyr"/>
    <property type="match status" value="1"/>
</dbReference>
<evidence type="ECO:0000256" key="3">
    <source>
        <dbReference type="ARBA" id="ARBA00023052"/>
    </source>
</evidence>
<feature type="domain" description="Transketolase-like pyrimidine-binding" evidence="4">
    <location>
        <begin position="170"/>
        <end position="263"/>
    </location>
</feature>
<dbReference type="SUPFAM" id="SSF52518">
    <property type="entry name" value="Thiamin diphosphate-binding fold (THDP-binding)"/>
    <property type="match status" value="2"/>
</dbReference>
<dbReference type="Proteomes" id="UP001488838">
    <property type="component" value="Unassembled WGS sequence"/>
</dbReference>
<evidence type="ECO:0000256" key="2">
    <source>
        <dbReference type="ARBA" id="ARBA00022679"/>
    </source>
</evidence>
<organism evidence="5 6">
    <name type="scientific">Myodes glareolus</name>
    <name type="common">Bank vole</name>
    <name type="synonym">Clethrionomys glareolus</name>
    <dbReference type="NCBI Taxonomy" id="447135"/>
    <lineage>
        <taxon>Eukaryota</taxon>
        <taxon>Metazoa</taxon>
        <taxon>Chordata</taxon>
        <taxon>Craniata</taxon>
        <taxon>Vertebrata</taxon>
        <taxon>Euteleostomi</taxon>
        <taxon>Mammalia</taxon>
        <taxon>Eutheria</taxon>
        <taxon>Euarchontoglires</taxon>
        <taxon>Glires</taxon>
        <taxon>Rodentia</taxon>
        <taxon>Myomorpha</taxon>
        <taxon>Muroidea</taxon>
        <taxon>Cricetidae</taxon>
        <taxon>Arvicolinae</taxon>
        <taxon>Myodes</taxon>
    </lineage>
</organism>
<reference evidence="5 6" key="1">
    <citation type="journal article" date="2023" name="bioRxiv">
        <title>Conserved and derived expression patterns and positive selection on dental genes reveal complex evolutionary context of ever-growing rodent molars.</title>
        <authorList>
            <person name="Calamari Z.T."/>
            <person name="Song A."/>
            <person name="Cohen E."/>
            <person name="Akter M."/>
            <person name="Roy R.D."/>
            <person name="Hallikas O."/>
            <person name="Christensen M.M."/>
            <person name="Li P."/>
            <person name="Marangoni P."/>
            <person name="Jernvall J."/>
            <person name="Klein O.D."/>
        </authorList>
    </citation>
    <scope>NUCLEOTIDE SEQUENCE [LARGE SCALE GENOMIC DNA]</scope>
    <source>
        <strain evidence="5">V071</strain>
    </source>
</reference>
<sequence length="372" mass="41129">GLPFVNVATGWPGQGLEVACGVAYTGKYFDQARHSVFWVIGSLWKALAFASYYSLDDVMAIFDVNCIGHGGSMSIEHCIAVYQKCCEAFGHNVETLCHVYSQTAQVRGKPTAVVAKTFKARGMPRCIKLVWKANATDAIIKLIESQTQTNRILEPPPPIEDSPQINIMKKKACGLALAKLGHENDSVIVLDGDTKNSNLSAMFKKEHTERCIQCYIAEQNMMNVTLGWVTCDWIIAFVCTFAAFFTQAFDQIHMAATSQINIKPYWFPLSVIYTTQETFQIGQAKVVHNSDNDKISLSVSLTCLPLTLLTLPPSFPMQKPHLAELSPWRNTTQKSNIIVHQLAVMGVPRNGRSSEALEFSGINAIHINVAVK</sequence>
<protein>
    <recommendedName>
        <fullName evidence="4">Transketolase-like pyrimidine-binding domain-containing protein</fullName>
    </recommendedName>
</protein>
<evidence type="ECO:0000313" key="6">
    <source>
        <dbReference type="Proteomes" id="UP001488838"/>
    </source>
</evidence>
<evidence type="ECO:0000313" key="5">
    <source>
        <dbReference type="EMBL" id="KAK7796413.1"/>
    </source>
</evidence>
<dbReference type="InterPro" id="IPR005475">
    <property type="entry name" value="Transketolase-like_Pyr-bd"/>
</dbReference>
<dbReference type="Gene3D" id="3.40.50.970">
    <property type="match status" value="2"/>
</dbReference>
<keyword evidence="6" id="KW-1185">Reference proteome</keyword>
<dbReference type="GO" id="GO:0004802">
    <property type="term" value="F:transketolase activity"/>
    <property type="evidence" value="ECO:0007669"/>
    <property type="project" value="TreeGrafter"/>
</dbReference>